<organism evidence="2 3">
    <name type="scientific">Vibrio vulnificus</name>
    <dbReference type="NCBI Taxonomy" id="672"/>
    <lineage>
        <taxon>Bacteria</taxon>
        <taxon>Pseudomonadati</taxon>
        <taxon>Pseudomonadota</taxon>
        <taxon>Gammaproteobacteria</taxon>
        <taxon>Vibrionales</taxon>
        <taxon>Vibrionaceae</taxon>
        <taxon>Vibrio</taxon>
    </lineage>
</organism>
<keyword evidence="1" id="KW-0472">Membrane</keyword>
<evidence type="ECO:0000256" key="1">
    <source>
        <dbReference type="SAM" id="Phobius"/>
    </source>
</evidence>
<keyword evidence="1" id="KW-1133">Transmembrane helix</keyword>
<proteinExistence type="predicted"/>
<dbReference type="EMBL" id="CP019292">
    <property type="protein sequence ID" value="AXX62932.1"/>
    <property type="molecule type" value="Genomic_DNA"/>
</dbReference>
<gene>
    <name evidence="2" type="ORF">FORC53_4593</name>
</gene>
<sequence length="73" mass="7990">MKALILTIEAIVLVLLLVLATVSVTLDESTGNEIWNTITYVIIGLMVLTVFLSSVANAYTNKLLKHNDIKSKT</sequence>
<keyword evidence="1" id="KW-0812">Transmembrane</keyword>
<evidence type="ECO:0000313" key="2">
    <source>
        <dbReference type="EMBL" id="AXX62932.1"/>
    </source>
</evidence>
<protein>
    <submittedName>
        <fullName evidence="2">Uncharacterized protein</fullName>
    </submittedName>
</protein>
<name>A0AAN1PVM7_VIBVL</name>
<dbReference type="RefSeq" id="WP_118894508.1">
    <property type="nucleotide sequence ID" value="NZ_CP019292.1"/>
</dbReference>
<reference evidence="2 3" key="1">
    <citation type="submission" date="2017-03" db="EMBL/GenBank/DDBJ databases">
        <title>Complete Genome Sequence of Vibrio vulnificus FORC_053.</title>
        <authorList>
            <consortium name="Food-borne Pathogen Omics Research Center"/>
            <person name="Chung H.Y."/>
            <person name="Na E.J."/>
            <person name="Song J.S."/>
            <person name="Kim H."/>
            <person name="Lee J.-H."/>
            <person name="Ryu S."/>
            <person name="Choi S.H."/>
        </authorList>
    </citation>
    <scope>NUCLEOTIDE SEQUENCE [LARGE SCALE GENOMIC DNA]</scope>
    <source>
        <strain evidence="2 3">FORC_053</strain>
    </source>
</reference>
<dbReference type="AlphaFoldDB" id="A0AAN1PVM7"/>
<evidence type="ECO:0000313" key="3">
    <source>
        <dbReference type="Proteomes" id="UP000263418"/>
    </source>
</evidence>
<feature type="transmembrane region" description="Helical" evidence="1">
    <location>
        <begin position="37"/>
        <end position="60"/>
    </location>
</feature>
<dbReference type="Proteomes" id="UP000263418">
    <property type="component" value="Chromosome 3"/>
</dbReference>
<accession>A0AAN1PVM7</accession>